<dbReference type="InterPro" id="IPR031469">
    <property type="entry name" value="SesB_dom"/>
</dbReference>
<dbReference type="RefSeq" id="XP_056578524.1">
    <property type="nucleotide sequence ID" value="XM_056722274.1"/>
</dbReference>
<keyword evidence="5" id="KW-1185">Reference proteome</keyword>
<dbReference type="AlphaFoldDB" id="A0A9W9SAD6"/>
<gene>
    <name evidence="4" type="ORF">N7517_004544</name>
</gene>
<protein>
    <submittedName>
        <fullName evidence="4">Cytochrome P450</fullName>
    </submittedName>
</protein>
<dbReference type="EMBL" id="JAPZBT010000002">
    <property type="protein sequence ID" value="KAJ5372538.1"/>
    <property type="molecule type" value="Genomic_DNA"/>
</dbReference>
<feature type="compositionally biased region" description="Acidic residues" evidence="1">
    <location>
        <begin position="197"/>
        <end position="207"/>
    </location>
</feature>
<accession>A0A9W9SAD6</accession>
<evidence type="ECO:0000259" key="3">
    <source>
        <dbReference type="Pfam" id="PF17111"/>
    </source>
</evidence>
<name>A0A9W9SAD6_9EURO</name>
<organism evidence="4 5">
    <name type="scientific">Penicillium concentricum</name>
    <dbReference type="NCBI Taxonomy" id="293559"/>
    <lineage>
        <taxon>Eukaryota</taxon>
        <taxon>Fungi</taxon>
        <taxon>Dikarya</taxon>
        <taxon>Ascomycota</taxon>
        <taxon>Pezizomycotina</taxon>
        <taxon>Eurotiomycetes</taxon>
        <taxon>Eurotiomycetidae</taxon>
        <taxon>Eurotiales</taxon>
        <taxon>Aspergillaceae</taxon>
        <taxon>Penicillium</taxon>
    </lineage>
</organism>
<dbReference type="InterPro" id="IPR031348">
    <property type="entry name" value="PigL_N"/>
</dbReference>
<feature type="domain" description="Fungal death-pathway protein SesB" evidence="2">
    <location>
        <begin position="248"/>
        <end position="274"/>
    </location>
</feature>
<dbReference type="OrthoDB" id="432483at2759"/>
<evidence type="ECO:0000259" key="2">
    <source>
        <dbReference type="Pfam" id="PF17046"/>
    </source>
</evidence>
<dbReference type="Pfam" id="PF17111">
    <property type="entry name" value="PigL_N"/>
    <property type="match status" value="1"/>
</dbReference>
<dbReference type="Pfam" id="PF17046">
    <property type="entry name" value="Ses_B"/>
    <property type="match status" value="1"/>
</dbReference>
<comment type="caution">
    <text evidence="4">The sequence shown here is derived from an EMBL/GenBank/DDBJ whole genome shotgun (WGS) entry which is preliminary data.</text>
</comment>
<feature type="region of interest" description="Disordered" evidence="1">
    <location>
        <begin position="189"/>
        <end position="209"/>
    </location>
</feature>
<evidence type="ECO:0000256" key="1">
    <source>
        <dbReference type="SAM" id="MobiDB-lite"/>
    </source>
</evidence>
<evidence type="ECO:0000313" key="5">
    <source>
        <dbReference type="Proteomes" id="UP001147752"/>
    </source>
</evidence>
<dbReference type="Proteomes" id="UP001147752">
    <property type="component" value="Unassembled WGS sequence"/>
</dbReference>
<dbReference type="GeneID" id="81461457"/>
<sequence>MDPFSLTVGALGITGFALSSISNVRQIIDGLEEANDVLQEVTSNLEAIQRPLSALTDLQISDSKTYTETREVLEKTGVAEAVNKCGQACATFMKKLEQWTKHSSTTKLSLRDRLSVGLWNKEKIQTFRTQVLTCQAIVQFAIDSAQLVILVRSENASKTARQETEKQLRALENAIQEHIELTKRKQDETLQRKKELETEDEDEDEDGGAQRTLAIQEIEERSRVLEANQTATMAVSQTLLKLSVAQVGNTYNTDFSGSTNNGLQIGHSVGTINWNSVRSHESNLPTDGGCGNIVTRS</sequence>
<reference evidence="4" key="1">
    <citation type="submission" date="2022-12" db="EMBL/GenBank/DDBJ databases">
        <authorList>
            <person name="Petersen C."/>
        </authorList>
    </citation>
    <scope>NUCLEOTIDE SEQUENCE</scope>
    <source>
        <strain evidence="4">IBT 3081</strain>
    </source>
</reference>
<feature type="domain" description="Azaphilone pigments biosynthesis cluster protein L N-terminal" evidence="3">
    <location>
        <begin position="1"/>
        <end position="201"/>
    </location>
</feature>
<evidence type="ECO:0000313" key="4">
    <source>
        <dbReference type="EMBL" id="KAJ5372538.1"/>
    </source>
</evidence>
<proteinExistence type="predicted"/>
<reference evidence="4" key="2">
    <citation type="journal article" date="2023" name="IMA Fungus">
        <title>Comparative genomic study of the Penicillium genus elucidates a diverse pangenome and 15 lateral gene transfer events.</title>
        <authorList>
            <person name="Petersen C."/>
            <person name="Sorensen T."/>
            <person name="Nielsen M.R."/>
            <person name="Sondergaard T.E."/>
            <person name="Sorensen J.L."/>
            <person name="Fitzpatrick D.A."/>
            <person name="Frisvad J.C."/>
            <person name="Nielsen K.L."/>
        </authorList>
    </citation>
    <scope>NUCLEOTIDE SEQUENCE</scope>
    <source>
        <strain evidence="4">IBT 3081</strain>
    </source>
</reference>